<name>A0ABS4AIG0_9PROT</name>
<dbReference type="InterPro" id="IPR018647">
    <property type="entry name" value="SLFN_3-like_DNA/RNA_helicase"/>
</dbReference>
<sequence>MRPWLTLTVPELLAAPPEDIAARLAFAQAARHATLELTQRAAWIATARLLQLALAMPEASGWRVMLEYDLLRLEKRADCVILTDRAVLVLEIKDGATAHTLADLRQAEDYALDLHDFHAGCRHVPVVPILVATRGAAIPFDPPLIWQGVPPHPFRANGRSLATTLQAIHASIGVPATALDHAGWLSAPYRPVPNVLEAAAMLFDRHRSAEMVSARADAANLTRTTEAVRRAIEAARTQGKHLAVFVTGIPGAGKTLCGLNIVFGALRGDGAAFLTGNTPLVEVLRESLVRQAAPDGGRPRMQARAQAVTALQNVHRFLEHYVERSAEKPPERVIVFDEAQRAWDRAQATKPSQRRGASKLRDSEPADTLEIMARHADWSVIVALIGNGQEINTGEAGLAEWGRVVAQSPGWQAVAPSRALSAPLPSQRLAEGPQPWLGIDDDLDLTIPMRSVRDPQGAPWVDAVLAGHAGEAARIARDAGGVPYFMTRDLGAMRAALRHLSRGMRRAGIVASSGARRLRAEGLGVQAADIPHWFLDRWPDIRASDALETYATEYDCQGLELDQVGLAWGGDMLRLGGVWRMRSLSGSRWNTVKNDTERAFILNTYRVLLTRARYETVIWVPPGSPAADGPWHDPTRNAEEMDSVASYLTACGVRALEVRPAAAALATLL</sequence>
<evidence type="ECO:0000259" key="1">
    <source>
        <dbReference type="Pfam" id="PF09848"/>
    </source>
</evidence>
<comment type="caution">
    <text evidence="2">The sequence shown here is derived from an EMBL/GenBank/DDBJ whole genome shotgun (WGS) entry which is preliminary data.</text>
</comment>
<protein>
    <submittedName>
        <fullName evidence="2">DUF2075 domain-containing protein</fullName>
    </submittedName>
</protein>
<keyword evidence="3" id="KW-1185">Reference proteome</keyword>
<dbReference type="Proteomes" id="UP000681594">
    <property type="component" value="Unassembled WGS sequence"/>
</dbReference>
<dbReference type="Pfam" id="PF09848">
    <property type="entry name" value="SLFN-g3_helicase"/>
    <property type="match status" value="1"/>
</dbReference>
<dbReference type="SUPFAM" id="SSF52540">
    <property type="entry name" value="P-loop containing nucleoside triphosphate hydrolases"/>
    <property type="match status" value="1"/>
</dbReference>
<gene>
    <name evidence="2" type="ORF">J8J14_18540</name>
</gene>
<proteinExistence type="predicted"/>
<feature type="domain" description="Schlafen group 3-like DNA/RNA helicase" evidence="1">
    <location>
        <begin position="244"/>
        <end position="621"/>
    </location>
</feature>
<evidence type="ECO:0000313" key="3">
    <source>
        <dbReference type="Proteomes" id="UP000681594"/>
    </source>
</evidence>
<dbReference type="InterPro" id="IPR027417">
    <property type="entry name" value="P-loop_NTPase"/>
</dbReference>
<accession>A0ABS4AIG0</accession>
<reference evidence="2 3" key="1">
    <citation type="submission" date="2021-03" db="EMBL/GenBank/DDBJ databases">
        <authorList>
            <person name="So Y."/>
        </authorList>
    </citation>
    <scope>NUCLEOTIDE SEQUENCE [LARGE SCALE GENOMIC DNA]</scope>
    <source>
        <strain evidence="2 3">SSH11</strain>
    </source>
</reference>
<dbReference type="EMBL" id="JAGIZB010000020">
    <property type="protein sequence ID" value="MBP0446778.1"/>
    <property type="molecule type" value="Genomic_DNA"/>
</dbReference>
<organism evidence="2 3">
    <name type="scientific">Pararoseomonas baculiformis</name>
    <dbReference type="NCBI Taxonomy" id="2820812"/>
    <lineage>
        <taxon>Bacteria</taxon>
        <taxon>Pseudomonadati</taxon>
        <taxon>Pseudomonadota</taxon>
        <taxon>Alphaproteobacteria</taxon>
        <taxon>Acetobacterales</taxon>
        <taxon>Acetobacteraceae</taxon>
        <taxon>Pararoseomonas</taxon>
    </lineage>
</organism>
<evidence type="ECO:0000313" key="2">
    <source>
        <dbReference type="EMBL" id="MBP0446778.1"/>
    </source>
</evidence>
<dbReference type="RefSeq" id="WP_209381045.1">
    <property type="nucleotide sequence ID" value="NZ_JAGIZB010000020.1"/>
</dbReference>